<feature type="transmembrane region" description="Helical" evidence="11">
    <location>
        <begin position="99"/>
        <end position="119"/>
    </location>
</feature>
<dbReference type="InterPro" id="IPR015876">
    <property type="entry name" value="Acyl-CoA_DS"/>
</dbReference>
<evidence type="ECO:0000256" key="5">
    <source>
        <dbReference type="ARBA" id="ARBA00022832"/>
    </source>
</evidence>
<evidence type="ECO:0000256" key="9">
    <source>
        <dbReference type="ARBA" id="ARBA00023098"/>
    </source>
</evidence>
<dbReference type="RefSeq" id="WP_163665593.1">
    <property type="nucleotide sequence ID" value="NZ_QZCE01000002.1"/>
</dbReference>
<keyword evidence="8" id="KW-0408">Iron</keyword>
<keyword evidence="9" id="KW-0443">Lipid metabolism</keyword>
<dbReference type="PANTHER" id="PTHR11351">
    <property type="entry name" value="ACYL-COA DESATURASE"/>
    <property type="match status" value="1"/>
</dbReference>
<dbReference type="InterPro" id="IPR005804">
    <property type="entry name" value="FA_desaturase_dom"/>
</dbReference>
<sequence length="322" mass="36841">MDSFHPQVSPQAKVRPYQKRKTISSAYINRIQRNHFLLYTIGPFVGTILAFISLSWLTFGPIELGITLLMCGVTSMGITVGFHRYFTHRSFKTNRVMQVLFIIIGSMVAQGPVVSWVVMHRRHHECSDAPEDPHSPNHHGKGLINRVKGLWHAQVQWLMDYEYANPAYYAPKLMKDQTLAKLSRYYHVWVFLGLLLPTILGGVLNLTWQGAVQGFLWGGVFRIFITQHLTGSVNSLSHVYGQRSFETDDHSHNIFWLAIPTGGETWHNNHHAFPSSAIFGLEWWQVDLGGYFIRVLEKLGLAWDVKMPTKAMLSQKKMPQKV</sequence>
<keyword evidence="10 11" id="KW-0472">Membrane</keyword>
<comment type="subcellular location">
    <subcellularLocation>
        <location evidence="2">Membrane</location>
        <topology evidence="2">Multi-pass membrane protein</topology>
    </subcellularLocation>
</comment>
<evidence type="ECO:0000256" key="7">
    <source>
        <dbReference type="ARBA" id="ARBA00023002"/>
    </source>
</evidence>
<comment type="cofactor">
    <cofactor evidence="1">
        <name>Fe(2+)</name>
        <dbReference type="ChEBI" id="CHEBI:29033"/>
    </cofactor>
</comment>
<evidence type="ECO:0000256" key="3">
    <source>
        <dbReference type="ARBA" id="ARBA00008749"/>
    </source>
</evidence>
<dbReference type="GO" id="GO:0016717">
    <property type="term" value="F:oxidoreductase activity, acting on paired donors, with oxidation of a pair of donors resulting in the reduction of molecular oxygen to two molecules of water"/>
    <property type="evidence" value="ECO:0007669"/>
    <property type="project" value="InterPro"/>
</dbReference>
<feature type="transmembrane region" description="Helical" evidence="11">
    <location>
        <begin position="65"/>
        <end position="87"/>
    </location>
</feature>
<dbReference type="Proteomes" id="UP000473574">
    <property type="component" value="Unassembled WGS sequence"/>
</dbReference>
<organism evidence="13 14">
    <name type="scientific">Adonisia turfae CCMR0082</name>
    <dbReference type="NCBI Taxonomy" id="2304604"/>
    <lineage>
        <taxon>Bacteria</taxon>
        <taxon>Bacillati</taxon>
        <taxon>Cyanobacteriota</taxon>
        <taxon>Adonisia</taxon>
        <taxon>Adonisia turfae</taxon>
    </lineage>
</organism>
<feature type="transmembrane region" description="Helical" evidence="11">
    <location>
        <begin position="36"/>
        <end position="59"/>
    </location>
</feature>
<evidence type="ECO:0000313" key="14">
    <source>
        <dbReference type="Proteomes" id="UP000473574"/>
    </source>
</evidence>
<evidence type="ECO:0000256" key="10">
    <source>
        <dbReference type="ARBA" id="ARBA00023136"/>
    </source>
</evidence>
<reference evidence="13 14" key="1">
    <citation type="journal article" date="2020" name="Microb. Ecol.">
        <title>Ecogenomics of the Marine Benthic Filamentous Cyanobacterium Adonisia.</title>
        <authorList>
            <person name="Walter J.M."/>
            <person name="Coutinho F.H."/>
            <person name="Leomil L."/>
            <person name="Hargreaves P.I."/>
            <person name="Campeao M.E."/>
            <person name="Vieira V.V."/>
            <person name="Silva B.S."/>
            <person name="Fistarol G.O."/>
            <person name="Salomon P.S."/>
            <person name="Sawabe T."/>
            <person name="Mino S."/>
            <person name="Hosokawa M."/>
            <person name="Miyashita H."/>
            <person name="Maruyama F."/>
            <person name="van Verk M.C."/>
            <person name="Dutilh B.E."/>
            <person name="Thompson C.C."/>
            <person name="Thompson F.L."/>
        </authorList>
    </citation>
    <scope>NUCLEOTIDE SEQUENCE [LARGE SCALE GENOMIC DNA]</scope>
    <source>
        <strain evidence="13 14">CCMR0082</strain>
    </source>
</reference>
<gene>
    <name evidence="13" type="ORF">D0962_19435</name>
</gene>
<evidence type="ECO:0000256" key="11">
    <source>
        <dbReference type="SAM" id="Phobius"/>
    </source>
</evidence>
<dbReference type="CDD" id="cd03505">
    <property type="entry name" value="Delta9-FADS-like"/>
    <property type="match status" value="1"/>
</dbReference>
<keyword evidence="6 11" id="KW-1133">Transmembrane helix</keyword>
<evidence type="ECO:0000256" key="4">
    <source>
        <dbReference type="ARBA" id="ARBA00022692"/>
    </source>
</evidence>
<feature type="domain" description="Fatty acid desaturase" evidence="12">
    <location>
        <begin position="67"/>
        <end position="286"/>
    </location>
</feature>
<dbReference type="GO" id="GO:0006631">
    <property type="term" value="P:fatty acid metabolic process"/>
    <property type="evidence" value="ECO:0007669"/>
    <property type="project" value="UniProtKB-KW"/>
</dbReference>
<evidence type="ECO:0000259" key="12">
    <source>
        <dbReference type="Pfam" id="PF00487"/>
    </source>
</evidence>
<protein>
    <submittedName>
        <fullName evidence="13">Acyl-CoA desaturase</fullName>
    </submittedName>
</protein>
<comment type="caution">
    <text evidence="13">The sequence shown here is derived from an EMBL/GenBank/DDBJ whole genome shotgun (WGS) entry which is preliminary data.</text>
</comment>
<feature type="transmembrane region" description="Helical" evidence="11">
    <location>
        <begin position="186"/>
        <end position="208"/>
    </location>
</feature>
<evidence type="ECO:0000256" key="8">
    <source>
        <dbReference type="ARBA" id="ARBA00023004"/>
    </source>
</evidence>
<dbReference type="PANTHER" id="PTHR11351:SF3">
    <property type="entry name" value="BLL4393 PROTEIN"/>
    <property type="match status" value="1"/>
</dbReference>
<keyword evidence="4 11" id="KW-0812">Transmembrane</keyword>
<accession>A0A6M0SA38</accession>
<evidence type="ECO:0000313" key="13">
    <source>
        <dbReference type="EMBL" id="NEZ64933.1"/>
    </source>
</evidence>
<dbReference type="Pfam" id="PF00487">
    <property type="entry name" value="FA_desaturase"/>
    <property type="match status" value="1"/>
</dbReference>
<evidence type="ECO:0000256" key="2">
    <source>
        <dbReference type="ARBA" id="ARBA00004141"/>
    </source>
</evidence>
<dbReference type="GO" id="GO:0016020">
    <property type="term" value="C:membrane"/>
    <property type="evidence" value="ECO:0007669"/>
    <property type="project" value="UniProtKB-SubCell"/>
</dbReference>
<comment type="similarity">
    <text evidence="3">Belongs to the fatty acid desaturase type 2 family.</text>
</comment>
<dbReference type="EMBL" id="QZCE01000002">
    <property type="protein sequence ID" value="NEZ64933.1"/>
    <property type="molecule type" value="Genomic_DNA"/>
</dbReference>
<dbReference type="AlphaFoldDB" id="A0A6M0SA38"/>
<proteinExistence type="inferred from homology"/>
<evidence type="ECO:0000256" key="6">
    <source>
        <dbReference type="ARBA" id="ARBA00022989"/>
    </source>
</evidence>
<name>A0A6M0SA38_9CYAN</name>
<keyword evidence="7" id="KW-0560">Oxidoreductase</keyword>
<dbReference type="PRINTS" id="PR00075">
    <property type="entry name" value="FACDDSATRASE"/>
</dbReference>
<evidence type="ECO:0000256" key="1">
    <source>
        <dbReference type="ARBA" id="ARBA00001954"/>
    </source>
</evidence>
<keyword evidence="5" id="KW-0276">Fatty acid metabolism</keyword>